<dbReference type="InterPro" id="IPR016833">
    <property type="entry name" value="Put_Na-Bile_cotransptr"/>
</dbReference>
<organism evidence="3 4">
    <name type="scientific">Zophobas morio</name>
    <dbReference type="NCBI Taxonomy" id="2755281"/>
    <lineage>
        <taxon>Eukaryota</taxon>
        <taxon>Metazoa</taxon>
        <taxon>Ecdysozoa</taxon>
        <taxon>Arthropoda</taxon>
        <taxon>Hexapoda</taxon>
        <taxon>Insecta</taxon>
        <taxon>Pterygota</taxon>
        <taxon>Neoptera</taxon>
        <taxon>Endopterygota</taxon>
        <taxon>Coleoptera</taxon>
        <taxon>Polyphaga</taxon>
        <taxon>Cucujiformia</taxon>
        <taxon>Tenebrionidae</taxon>
        <taxon>Zophobas</taxon>
    </lineage>
</organism>
<comment type="caution">
    <text evidence="3">The sequence shown here is derived from an EMBL/GenBank/DDBJ whole genome shotgun (WGS) entry which is preliminary data.</text>
</comment>
<proteinExistence type="inferred from homology"/>
<evidence type="ECO:0000313" key="3">
    <source>
        <dbReference type="EMBL" id="KAJ3651321.1"/>
    </source>
</evidence>
<reference evidence="3" key="1">
    <citation type="journal article" date="2023" name="G3 (Bethesda)">
        <title>Whole genome assemblies of Zophobas morio and Tenebrio molitor.</title>
        <authorList>
            <person name="Kaur S."/>
            <person name="Stinson S.A."/>
            <person name="diCenzo G.C."/>
        </authorList>
    </citation>
    <scope>NUCLEOTIDE SEQUENCE</scope>
    <source>
        <strain evidence="3">QUZm001</strain>
    </source>
</reference>
<dbReference type="AlphaFoldDB" id="A0AA38MCR3"/>
<keyword evidence="2" id="KW-1133">Transmembrane helix</keyword>
<keyword evidence="2" id="KW-0472">Membrane</keyword>
<dbReference type="PANTHER" id="PTHR18640">
    <property type="entry name" value="SOLUTE CARRIER FAMILY 10 MEMBER 7"/>
    <property type="match status" value="1"/>
</dbReference>
<feature type="transmembrane region" description="Helical" evidence="2">
    <location>
        <begin position="44"/>
        <end position="62"/>
    </location>
</feature>
<evidence type="ECO:0008006" key="5">
    <source>
        <dbReference type="Google" id="ProtNLM"/>
    </source>
</evidence>
<comment type="similarity">
    <text evidence="1">Belongs to the bile acid:sodium symporter (BASS) (TC 2.A.28) family.</text>
</comment>
<dbReference type="Pfam" id="PF13593">
    <property type="entry name" value="SBF_like"/>
    <property type="match status" value="1"/>
</dbReference>
<keyword evidence="4" id="KW-1185">Reference proteome</keyword>
<keyword evidence="2" id="KW-0812">Transmembrane</keyword>
<feature type="transmembrane region" description="Helical" evidence="2">
    <location>
        <begin position="107"/>
        <end position="128"/>
    </location>
</feature>
<evidence type="ECO:0000256" key="2">
    <source>
        <dbReference type="SAM" id="Phobius"/>
    </source>
</evidence>
<feature type="transmembrane region" description="Helical" evidence="2">
    <location>
        <begin position="168"/>
        <end position="191"/>
    </location>
</feature>
<feature type="transmembrane region" description="Helical" evidence="2">
    <location>
        <begin position="236"/>
        <end position="258"/>
    </location>
</feature>
<dbReference type="Proteomes" id="UP001168821">
    <property type="component" value="Unassembled WGS sequence"/>
</dbReference>
<feature type="transmembrane region" description="Helical" evidence="2">
    <location>
        <begin position="140"/>
        <end position="162"/>
    </location>
</feature>
<evidence type="ECO:0000256" key="1">
    <source>
        <dbReference type="ARBA" id="ARBA00006528"/>
    </source>
</evidence>
<accession>A0AA38MCR3</accession>
<dbReference type="Gene3D" id="1.20.1530.20">
    <property type="match status" value="1"/>
</dbReference>
<evidence type="ECO:0000313" key="4">
    <source>
        <dbReference type="Proteomes" id="UP001168821"/>
    </source>
</evidence>
<feature type="transmembrane region" description="Helical" evidence="2">
    <location>
        <begin position="74"/>
        <end position="95"/>
    </location>
</feature>
<gene>
    <name evidence="3" type="ORF">Zmor_017371</name>
</gene>
<dbReference type="GO" id="GO:0005886">
    <property type="term" value="C:plasma membrane"/>
    <property type="evidence" value="ECO:0007669"/>
    <property type="project" value="TreeGrafter"/>
</dbReference>
<dbReference type="InterPro" id="IPR038770">
    <property type="entry name" value="Na+/solute_symporter_sf"/>
</dbReference>
<feature type="transmembrane region" description="Helical" evidence="2">
    <location>
        <begin position="203"/>
        <end position="220"/>
    </location>
</feature>
<dbReference type="EMBL" id="JALNTZ010000005">
    <property type="protein sequence ID" value="KAJ3651321.1"/>
    <property type="molecule type" value="Genomic_DNA"/>
</dbReference>
<name>A0AA38MCR3_9CUCU</name>
<sequence length="339" mass="37797">MKRRITIKEFLHKQVLLVGILACIFAAAVHPEFGSRQGPLYTEYSVKYGAVSLIFFISGLSLKTELIEHTFHHYKLHLFIQSFTFILIPTFSHLFVRFLHFFGINSWVLKGLVTVACMPPPVSSAVILTRSANGNETAAIFNSVLGSFLGIIITPLLLFLGLGYTTLIPLFGTIIQLTTTVLIPLTLGQVLRKITGLKRLHPALNTLSQCALLFVLYTTFCDTFKTPEPHIEALDVLAAVFSVVLMQMILMGLSYSLAQYYNSDFSSQDIIAIMFCSTHKSLTLGIPILRIMFHGYAHLSQVSLPLLVYHPTQIILGGMMVSQLKDWVHLDRSGNRPPV</sequence>
<protein>
    <recommendedName>
        <fullName evidence="5">Sodium/bile acid cotransporter 7</fullName>
    </recommendedName>
</protein>
<dbReference type="PIRSF" id="PIRSF026166">
    <property type="entry name" value="UCP026166"/>
    <property type="match status" value="1"/>
</dbReference>
<dbReference type="PANTHER" id="PTHR18640:SF5">
    <property type="entry name" value="SODIUM_BILE ACID COTRANSPORTER 7"/>
    <property type="match status" value="1"/>
</dbReference>